<dbReference type="Gene3D" id="2.30.42.10">
    <property type="match status" value="1"/>
</dbReference>
<dbReference type="SUPFAM" id="SSF50156">
    <property type="entry name" value="PDZ domain-like"/>
    <property type="match status" value="1"/>
</dbReference>
<dbReference type="Gene3D" id="3.40.630.10">
    <property type="entry name" value="Zn peptidases"/>
    <property type="match status" value="1"/>
</dbReference>
<dbReference type="InterPro" id="IPR036034">
    <property type="entry name" value="PDZ_sf"/>
</dbReference>
<dbReference type="PANTHER" id="PTHR12147:SF26">
    <property type="entry name" value="PEPTIDASE M28 DOMAIN-CONTAINING PROTEIN"/>
    <property type="match status" value="1"/>
</dbReference>
<dbReference type="Gene3D" id="3.50.30.30">
    <property type="match status" value="1"/>
</dbReference>
<feature type="domain" description="PDZ" evidence="1">
    <location>
        <begin position="450"/>
        <end position="523"/>
    </location>
</feature>
<dbReference type="Pfam" id="PF04389">
    <property type="entry name" value="Peptidase_M28"/>
    <property type="match status" value="1"/>
</dbReference>
<dbReference type="AlphaFoldDB" id="A0A644U6B8"/>
<organism evidence="2">
    <name type="scientific">bioreactor metagenome</name>
    <dbReference type="NCBI Taxonomy" id="1076179"/>
    <lineage>
        <taxon>unclassified sequences</taxon>
        <taxon>metagenomes</taxon>
        <taxon>ecological metagenomes</taxon>
    </lineage>
</organism>
<gene>
    <name evidence="2" type="ORF">SDC9_20292</name>
</gene>
<evidence type="ECO:0000313" key="2">
    <source>
        <dbReference type="EMBL" id="MPL74480.1"/>
    </source>
</evidence>
<dbReference type="Pfam" id="PF13180">
    <property type="entry name" value="PDZ_2"/>
    <property type="match status" value="1"/>
</dbReference>
<accession>A0A644U6B8</accession>
<dbReference type="InterPro" id="IPR001478">
    <property type="entry name" value="PDZ"/>
</dbReference>
<dbReference type="GO" id="GO:0008235">
    <property type="term" value="F:metalloexopeptidase activity"/>
    <property type="evidence" value="ECO:0007669"/>
    <property type="project" value="InterPro"/>
</dbReference>
<dbReference type="EMBL" id="VSSQ01000080">
    <property type="protein sequence ID" value="MPL74480.1"/>
    <property type="molecule type" value="Genomic_DNA"/>
</dbReference>
<name>A0A644U6B8_9ZZZZ</name>
<dbReference type="InterPro" id="IPR045175">
    <property type="entry name" value="M28_fam"/>
</dbReference>
<dbReference type="InterPro" id="IPR007484">
    <property type="entry name" value="Peptidase_M28"/>
</dbReference>
<proteinExistence type="predicted"/>
<evidence type="ECO:0000259" key="1">
    <source>
        <dbReference type="SMART" id="SM00228"/>
    </source>
</evidence>
<sequence>MKKLPVYLSVILSLFFAENLYSQKFVNNIDEVRKNLIHLADDRMKGRETGSAEDRKSAEFIAETLSDYGFKPLVGENPLVPFNLTFYREVGYGSHLIADNIKYIEWKDYKVLPQSPSFSLNGVCTYPSGNPEKHPNPVLIIKTSQDSIPLLAAMFKSRGISALLVNTGEPISDSRIGGTTTLSIPVLQISDEVYSDLITKSGRCVDIKTVTNAVQGDSYNVLMSYGKEDAPLTVMVGAHFDHLGMGGAGSGSMKPKEMAVHNGADDNASGVAGAMEIGRLLSAYADSLGLRIIVGAFGAEERGLIGSRAAADTLNKLGTLPDLMINLDMVGRLSKNKLQIGGVGTFAQAADIVKKANEGRDFVLTLTNDGFGPSDHSSFYTVGVPVLYLTTGVHKQYHTPDDDIELINFDGIGSISEYVASVITIISSSEAPKYIKTESPPTMSRAAFKVTLGVIPDFTYEKGDGFRVGSVSDAKPADKAGMKAGDIIKKMNNKPVLNIYEYMAMLGELKKGEKLIVEIERDGDLIKLEIQL</sequence>
<reference evidence="2" key="1">
    <citation type="submission" date="2019-08" db="EMBL/GenBank/DDBJ databases">
        <authorList>
            <person name="Kucharzyk K."/>
            <person name="Murdoch R.W."/>
            <person name="Higgins S."/>
            <person name="Loffler F."/>
        </authorList>
    </citation>
    <scope>NUCLEOTIDE SEQUENCE</scope>
</reference>
<dbReference type="PANTHER" id="PTHR12147">
    <property type="entry name" value="METALLOPEPTIDASE M28 FAMILY MEMBER"/>
    <property type="match status" value="1"/>
</dbReference>
<comment type="caution">
    <text evidence="2">The sequence shown here is derived from an EMBL/GenBank/DDBJ whole genome shotgun (WGS) entry which is preliminary data.</text>
</comment>
<dbReference type="SMART" id="SM00228">
    <property type="entry name" value="PDZ"/>
    <property type="match status" value="1"/>
</dbReference>
<protein>
    <recommendedName>
        <fullName evidence="1">PDZ domain-containing protein</fullName>
    </recommendedName>
</protein>
<dbReference type="SUPFAM" id="SSF53187">
    <property type="entry name" value="Zn-dependent exopeptidases"/>
    <property type="match status" value="1"/>
</dbReference>
<dbReference type="GO" id="GO:0006508">
    <property type="term" value="P:proteolysis"/>
    <property type="evidence" value="ECO:0007669"/>
    <property type="project" value="InterPro"/>
</dbReference>